<dbReference type="PANTHER" id="PTHR40980">
    <property type="entry name" value="PLUG DOMAIN-CONTAINING PROTEIN"/>
    <property type="match status" value="1"/>
</dbReference>
<feature type="region of interest" description="Disordered" evidence="4">
    <location>
        <begin position="284"/>
        <end position="309"/>
    </location>
</feature>
<feature type="domain" description="Outer membrane protein beta-barrel" evidence="6">
    <location>
        <begin position="389"/>
        <end position="804"/>
    </location>
</feature>
<dbReference type="InterPro" id="IPR008969">
    <property type="entry name" value="CarboxyPept-like_regulatory"/>
</dbReference>
<protein>
    <submittedName>
        <fullName evidence="7">Outer membrane receptor protein involved in Fe transport</fullName>
    </submittedName>
</protein>
<keyword evidence="2" id="KW-0472">Membrane</keyword>
<dbReference type="InterPro" id="IPR036942">
    <property type="entry name" value="Beta-barrel_TonB_sf"/>
</dbReference>
<keyword evidence="5" id="KW-0732">Signal</keyword>
<evidence type="ECO:0000313" key="8">
    <source>
        <dbReference type="Proteomes" id="UP000240978"/>
    </source>
</evidence>
<dbReference type="PANTHER" id="PTHR40980:SF4">
    <property type="entry name" value="TONB-DEPENDENT RECEPTOR-LIKE BETA-BARREL DOMAIN-CONTAINING PROTEIN"/>
    <property type="match status" value="1"/>
</dbReference>
<dbReference type="SUPFAM" id="SSF49464">
    <property type="entry name" value="Carboxypeptidase regulatory domain-like"/>
    <property type="match status" value="1"/>
</dbReference>
<dbReference type="InterPro" id="IPR041700">
    <property type="entry name" value="OMP_b-brl_3"/>
</dbReference>
<gene>
    <name evidence="7" type="ORF">CLV42_11521</name>
</gene>
<name>A0A2P8FRT4_9BACT</name>
<comment type="caution">
    <text evidence="7">The sequence shown here is derived from an EMBL/GenBank/DDBJ whole genome shotgun (WGS) entry which is preliminary data.</text>
</comment>
<dbReference type="Proteomes" id="UP000240978">
    <property type="component" value="Unassembled WGS sequence"/>
</dbReference>
<dbReference type="Pfam" id="PF13620">
    <property type="entry name" value="CarboxypepD_reg"/>
    <property type="match status" value="1"/>
</dbReference>
<keyword evidence="7" id="KW-0675">Receptor</keyword>
<dbReference type="RefSeq" id="WP_245901742.1">
    <property type="nucleotide sequence ID" value="NZ_PYGK01000015.1"/>
</dbReference>
<accession>A0A2P8FRT4</accession>
<evidence type="ECO:0000313" key="7">
    <source>
        <dbReference type="EMBL" id="PSL24434.1"/>
    </source>
</evidence>
<evidence type="ECO:0000256" key="3">
    <source>
        <dbReference type="ARBA" id="ARBA00023237"/>
    </source>
</evidence>
<dbReference type="SUPFAM" id="SSF56935">
    <property type="entry name" value="Porins"/>
    <property type="match status" value="1"/>
</dbReference>
<dbReference type="Pfam" id="PF14905">
    <property type="entry name" value="OMP_b-brl_3"/>
    <property type="match status" value="1"/>
</dbReference>
<dbReference type="InterPro" id="IPR037066">
    <property type="entry name" value="Plug_dom_sf"/>
</dbReference>
<dbReference type="AlphaFoldDB" id="A0A2P8FRT4"/>
<evidence type="ECO:0000259" key="6">
    <source>
        <dbReference type="Pfam" id="PF14905"/>
    </source>
</evidence>
<feature type="signal peptide" evidence="5">
    <location>
        <begin position="1"/>
        <end position="23"/>
    </location>
</feature>
<feature type="chain" id="PRO_5015191191" evidence="5">
    <location>
        <begin position="24"/>
        <end position="826"/>
    </location>
</feature>
<sequence>MQSKKFLLLTWMLITLIASVTMAQHSGTGNGKINGLIKDSVSGAPLEYATITLLEKTSGKVITGNTSNSAGRFTLSGIVSGHYRLVIEYMGYRSYVMEDVFVNSNANITIPVVHLYQSSKALAAVTVTGQTKLIDNRTDKMIYNAEKDLTSQGGVAADILRKVPQVSVDVDGNVQLAGNGSIRFLINGRPSTAFGSSIADVLQSIPASQIKSIEVITNPGARYDAQGLGGIINIILKQSTTRGVNGSVSLTTGTRVENGSFNFAARSGNFGINTFISGNTRLAVTTPSSSSRHSSDSTGSSLLNQDGSGRFKRHGIESGIGFDWTLQKKNVITGSFNYNQFGNNNLSNLHQQQTLRDLTGATIFEQQIVSNSGNSYKFHNIDASLDYKRTFAKEDQELEISVNSSFGHSRTLAHNEQFMLPNDSLLYGVSNINPGKENETQIAIDYTQPFTQKVLLGTGGKITFLDINSDAAVQSLHTGLKEYQYDGALSNNLNYHQKVYALYAELSFPVAHLFDVKMGSRYERTETTSFYSNAPGQAAAPGYNTLVPSIYFSRKIGDKQLLKLSYSKRIERPDYGDLNPFINTSDPKNITAGNPYLKPEIGQRVELGYSVDIANIGSLMATAFYRHNGQDIQPFVKYYTDLQVGDSIYHNVSVSSRENIGTEKNTGLNLFADLHLSSKLGFRTNVFMFHRHIINEIDKGNDRSSFNYRINMNATYQILKDLAGEFFGNFNSARNEVQGKYPSFTTYNIAVRKQFWNKKGSLAFVAVNPFNEYVNQRLVLDGPNFTQTSLRKIPFRSFGLNFTWKFGLLEVKKERETDNSDLNMAP</sequence>
<dbReference type="Gene3D" id="2.40.170.20">
    <property type="entry name" value="TonB-dependent receptor, beta-barrel domain"/>
    <property type="match status" value="1"/>
</dbReference>
<reference evidence="7 8" key="1">
    <citation type="submission" date="2018-03" db="EMBL/GenBank/DDBJ databases">
        <title>Genomic Encyclopedia of Archaeal and Bacterial Type Strains, Phase II (KMG-II): from individual species to whole genera.</title>
        <authorList>
            <person name="Goeker M."/>
        </authorList>
    </citation>
    <scope>NUCLEOTIDE SEQUENCE [LARGE SCALE GENOMIC DNA]</scope>
    <source>
        <strain evidence="7 8">DSM 18107</strain>
    </source>
</reference>
<evidence type="ECO:0000256" key="1">
    <source>
        <dbReference type="ARBA" id="ARBA00004442"/>
    </source>
</evidence>
<organism evidence="7 8">
    <name type="scientific">Chitinophaga ginsengisoli</name>
    <dbReference type="NCBI Taxonomy" id="363837"/>
    <lineage>
        <taxon>Bacteria</taxon>
        <taxon>Pseudomonadati</taxon>
        <taxon>Bacteroidota</taxon>
        <taxon>Chitinophagia</taxon>
        <taxon>Chitinophagales</taxon>
        <taxon>Chitinophagaceae</taxon>
        <taxon>Chitinophaga</taxon>
    </lineage>
</organism>
<evidence type="ECO:0000256" key="4">
    <source>
        <dbReference type="SAM" id="MobiDB-lite"/>
    </source>
</evidence>
<evidence type="ECO:0000256" key="5">
    <source>
        <dbReference type="SAM" id="SignalP"/>
    </source>
</evidence>
<dbReference type="GO" id="GO:0009279">
    <property type="term" value="C:cell outer membrane"/>
    <property type="evidence" value="ECO:0007669"/>
    <property type="project" value="UniProtKB-SubCell"/>
</dbReference>
<evidence type="ECO:0000256" key="2">
    <source>
        <dbReference type="ARBA" id="ARBA00023136"/>
    </source>
</evidence>
<dbReference type="Gene3D" id="2.170.130.10">
    <property type="entry name" value="TonB-dependent receptor, plug domain"/>
    <property type="match status" value="1"/>
</dbReference>
<keyword evidence="8" id="KW-1185">Reference proteome</keyword>
<comment type="subcellular location">
    <subcellularLocation>
        <location evidence="1">Cell outer membrane</location>
    </subcellularLocation>
</comment>
<proteinExistence type="predicted"/>
<keyword evidence="3" id="KW-0998">Cell outer membrane</keyword>
<dbReference type="EMBL" id="PYGK01000015">
    <property type="protein sequence ID" value="PSL24434.1"/>
    <property type="molecule type" value="Genomic_DNA"/>
</dbReference>
<feature type="compositionally biased region" description="Low complexity" evidence="4">
    <location>
        <begin position="288"/>
        <end position="301"/>
    </location>
</feature>
<dbReference type="Gene3D" id="2.60.40.1120">
    <property type="entry name" value="Carboxypeptidase-like, regulatory domain"/>
    <property type="match status" value="1"/>
</dbReference>